<comment type="caution">
    <text evidence="1">The sequence shown here is derived from an EMBL/GenBank/DDBJ whole genome shotgun (WGS) entry which is preliminary data.</text>
</comment>
<reference evidence="1 2" key="1">
    <citation type="submission" date="2019-09" db="EMBL/GenBank/DDBJ databases">
        <authorList>
            <person name="Ou C."/>
        </authorList>
    </citation>
    <scope>NUCLEOTIDE SEQUENCE [LARGE SCALE GENOMIC DNA]</scope>
    <source>
        <strain evidence="1">S2</strain>
        <tissue evidence="1">Leaf</tissue>
    </source>
</reference>
<dbReference type="EMBL" id="SMOL01000402">
    <property type="protein sequence ID" value="KAB2614862.1"/>
    <property type="molecule type" value="Genomic_DNA"/>
</dbReference>
<reference evidence="1 2" key="3">
    <citation type="submission" date="2019-11" db="EMBL/GenBank/DDBJ databases">
        <title>A de novo genome assembly of a pear dwarfing rootstock.</title>
        <authorList>
            <person name="Wang F."/>
            <person name="Wang J."/>
            <person name="Li S."/>
            <person name="Zhang Y."/>
            <person name="Fang M."/>
            <person name="Ma L."/>
            <person name="Zhao Y."/>
            <person name="Jiang S."/>
        </authorList>
    </citation>
    <scope>NUCLEOTIDE SEQUENCE [LARGE SCALE GENOMIC DNA]</scope>
    <source>
        <strain evidence="1">S2</strain>
        <tissue evidence="1">Leaf</tissue>
    </source>
</reference>
<sequence>MENMHVFVIVGLCGVVNDILGIPNIEKSSIPIFFFLHADHLSQTTMSIRLPLNLPLLILNSSRSSIKQFTQPNHQISNSQILTHGTAPAAMNPGPNILRSPPHVGEDNSFPLGSSFQVFSIWVSSWVSWWSGCT</sequence>
<dbReference type="AlphaFoldDB" id="A0A5N5GML7"/>
<protein>
    <submittedName>
        <fullName evidence="1">E3 ubiquitin-protein ligase RNF181</fullName>
    </submittedName>
</protein>
<name>A0A5N5GML7_9ROSA</name>
<evidence type="ECO:0000313" key="1">
    <source>
        <dbReference type="EMBL" id="KAB2614862.1"/>
    </source>
</evidence>
<dbReference type="Proteomes" id="UP000327157">
    <property type="component" value="Chromosome 3"/>
</dbReference>
<keyword evidence="2" id="KW-1185">Reference proteome</keyword>
<proteinExistence type="predicted"/>
<reference evidence="2" key="2">
    <citation type="submission" date="2019-10" db="EMBL/GenBank/DDBJ databases">
        <title>A de novo genome assembly of a pear dwarfing rootstock.</title>
        <authorList>
            <person name="Wang F."/>
            <person name="Wang J."/>
            <person name="Li S."/>
            <person name="Zhang Y."/>
            <person name="Fang M."/>
            <person name="Ma L."/>
            <person name="Zhao Y."/>
            <person name="Jiang S."/>
        </authorList>
    </citation>
    <scope>NUCLEOTIDE SEQUENCE [LARGE SCALE GENOMIC DNA]</scope>
</reference>
<organism evidence="1 2">
    <name type="scientific">Pyrus ussuriensis x Pyrus communis</name>
    <dbReference type="NCBI Taxonomy" id="2448454"/>
    <lineage>
        <taxon>Eukaryota</taxon>
        <taxon>Viridiplantae</taxon>
        <taxon>Streptophyta</taxon>
        <taxon>Embryophyta</taxon>
        <taxon>Tracheophyta</taxon>
        <taxon>Spermatophyta</taxon>
        <taxon>Magnoliopsida</taxon>
        <taxon>eudicotyledons</taxon>
        <taxon>Gunneridae</taxon>
        <taxon>Pentapetalae</taxon>
        <taxon>rosids</taxon>
        <taxon>fabids</taxon>
        <taxon>Rosales</taxon>
        <taxon>Rosaceae</taxon>
        <taxon>Amygdaloideae</taxon>
        <taxon>Maleae</taxon>
        <taxon>Pyrus</taxon>
    </lineage>
</organism>
<gene>
    <name evidence="1" type="ORF">D8674_021450</name>
</gene>
<evidence type="ECO:0000313" key="2">
    <source>
        <dbReference type="Proteomes" id="UP000327157"/>
    </source>
</evidence>
<accession>A0A5N5GML7</accession>